<dbReference type="GO" id="GO:0015833">
    <property type="term" value="P:peptide transport"/>
    <property type="evidence" value="ECO:0007669"/>
    <property type="project" value="TreeGrafter"/>
</dbReference>
<dbReference type="OrthoDB" id="194307at2157"/>
<dbReference type="InterPro" id="IPR006311">
    <property type="entry name" value="TAT_signal"/>
</dbReference>
<dbReference type="InterPro" id="IPR000914">
    <property type="entry name" value="SBP_5_dom"/>
</dbReference>
<dbReference type="RefSeq" id="WP_090616631.1">
    <property type="nucleotide sequence ID" value="NZ_FOFD01000002.1"/>
</dbReference>
<dbReference type="CDD" id="cd00995">
    <property type="entry name" value="PBP2_NikA_DppA_OppA_like"/>
    <property type="match status" value="1"/>
</dbReference>
<evidence type="ECO:0000256" key="2">
    <source>
        <dbReference type="ARBA" id="ARBA00022448"/>
    </source>
</evidence>
<dbReference type="GO" id="GO:1904680">
    <property type="term" value="F:peptide transmembrane transporter activity"/>
    <property type="evidence" value="ECO:0007669"/>
    <property type="project" value="TreeGrafter"/>
</dbReference>
<evidence type="ECO:0000259" key="4">
    <source>
        <dbReference type="Pfam" id="PF00496"/>
    </source>
</evidence>
<name>A0A1H9G815_9EURY</name>
<dbReference type="STRING" id="1186196.SAMN04489841_1807"/>
<feature type="domain" description="Solute-binding protein family 5" evidence="4">
    <location>
        <begin position="258"/>
        <end position="593"/>
    </location>
</feature>
<dbReference type="AlphaFoldDB" id="A0A1H9G815"/>
<dbReference type="Proteomes" id="UP000199114">
    <property type="component" value="Unassembled WGS sequence"/>
</dbReference>
<protein>
    <submittedName>
        <fullName evidence="5">Peptide/nickel transport system substrate-binding protein</fullName>
    </submittedName>
</protein>
<evidence type="ECO:0000313" key="6">
    <source>
        <dbReference type="Proteomes" id="UP000199114"/>
    </source>
</evidence>
<dbReference type="Gene3D" id="3.10.105.10">
    <property type="entry name" value="Dipeptide-binding Protein, Domain 3"/>
    <property type="match status" value="2"/>
</dbReference>
<gene>
    <name evidence="5" type="ORF">SAMN04489841_1807</name>
</gene>
<comment type="similarity">
    <text evidence="1">Belongs to the bacterial solute-binding protein 5 family.</text>
</comment>
<evidence type="ECO:0000313" key="5">
    <source>
        <dbReference type="EMBL" id="SEQ46219.1"/>
    </source>
</evidence>
<evidence type="ECO:0000256" key="3">
    <source>
        <dbReference type="ARBA" id="ARBA00022729"/>
    </source>
</evidence>
<dbReference type="Pfam" id="PF00496">
    <property type="entry name" value="SBP_bac_5"/>
    <property type="match status" value="1"/>
</dbReference>
<evidence type="ECO:0000256" key="1">
    <source>
        <dbReference type="ARBA" id="ARBA00005695"/>
    </source>
</evidence>
<dbReference type="Gene3D" id="3.40.190.10">
    <property type="entry name" value="Periplasmic binding protein-like II"/>
    <property type="match status" value="1"/>
</dbReference>
<reference evidence="6" key="1">
    <citation type="submission" date="2016-10" db="EMBL/GenBank/DDBJ databases">
        <authorList>
            <person name="Varghese N."/>
            <person name="Submissions S."/>
        </authorList>
    </citation>
    <scope>NUCLEOTIDE SEQUENCE [LARGE SCALE GENOMIC DNA]</scope>
    <source>
        <strain evidence="6">DSM 25055</strain>
    </source>
</reference>
<organism evidence="5 6">
    <name type="scientific">Natrinema salaciae</name>
    <dbReference type="NCBI Taxonomy" id="1186196"/>
    <lineage>
        <taxon>Archaea</taxon>
        <taxon>Methanobacteriati</taxon>
        <taxon>Methanobacteriota</taxon>
        <taxon>Stenosarchaea group</taxon>
        <taxon>Halobacteria</taxon>
        <taxon>Halobacteriales</taxon>
        <taxon>Natrialbaceae</taxon>
        <taxon>Natrinema</taxon>
    </lineage>
</organism>
<dbReference type="InterPro" id="IPR039424">
    <property type="entry name" value="SBP_5"/>
</dbReference>
<dbReference type="PANTHER" id="PTHR30290:SF9">
    <property type="entry name" value="OLIGOPEPTIDE-BINDING PROTEIN APPA"/>
    <property type="match status" value="1"/>
</dbReference>
<dbReference type="PANTHER" id="PTHR30290">
    <property type="entry name" value="PERIPLASMIC BINDING COMPONENT OF ABC TRANSPORTER"/>
    <property type="match status" value="1"/>
</dbReference>
<accession>A0A1H9G815</accession>
<keyword evidence="6" id="KW-1185">Reference proteome</keyword>
<proteinExistence type="inferred from homology"/>
<sequence>MNWSSPPSDDGVSRRSFLAAGAASAAITTSGCVDRVQSVVDQTETEQLSLSITTLPADADRQNVRIARQLEENLERAGIAVSLDTRSRSELLEAVLLEHDFDCYVGLHPADYDPDFLYEALHSTFASEAGWQNPFGFTNMYLDTLLENQRRFDGEKRKQHIESVLQALAQEKPFEPICFPDEHRVAGTDRFDGWDEGSLATRHGYLGLEPATGVEELHALVTDSRMTRNLNPLSATIRNRGTTVDLIYDSLGTEHEGEIRPWLARSWEFAEAPTDSASDSPDRDATRTVTITLREACQFHDGEPVTAEDVAFTYRFLEDTSLGRASIQSPAPRYQGHIGVIDEITVEDDYELTITVTGGREAARRVFTVPILPEHVWRDRVDQRTADGEVTAQQGRWGIVTGSNMPPVGSGPFQFDSRSEDESLVFQRFEDHFTLREDVDLPEPTVDRLRFTVDPGSISSIGRVEDGGADVTASMLNAHSLGAIPDSDAVQKLSSPSRMFYHIGFNVRNSPFSNSHFRRAVTQLIDKSTIVEDVFFGNATPASTPVTGEWVPDSLEWNGADPVTPFAGSDGQLNVEAAKAAFERAGFRYDDNGRLLGGY</sequence>
<keyword evidence="2" id="KW-0813">Transport</keyword>
<dbReference type="SUPFAM" id="SSF53850">
    <property type="entry name" value="Periplasmic binding protein-like II"/>
    <property type="match status" value="2"/>
</dbReference>
<dbReference type="PROSITE" id="PS51318">
    <property type="entry name" value="TAT"/>
    <property type="match status" value="1"/>
</dbReference>
<keyword evidence="3" id="KW-0732">Signal</keyword>
<dbReference type="EMBL" id="FOFD01000002">
    <property type="protein sequence ID" value="SEQ46219.1"/>
    <property type="molecule type" value="Genomic_DNA"/>
</dbReference>